<accession>A0A7R8H2J4</accession>
<protein>
    <submittedName>
        <fullName evidence="1">(salmon louse) hypothetical protein</fullName>
    </submittedName>
</protein>
<dbReference type="GO" id="GO:0045022">
    <property type="term" value="P:early endosome to late endosome transport"/>
    <property type="evidence" value="ECO:0007669"/>
    <property type="project" value="TreeGrafter"/>
</dbReference>
<keyword evidence="2" id="KW-1185">Reference proteome</keyword>
<dbReference type="GO" id="GO:0000149">
    <property type="term" value="F:SNARE binding"/>
    <property type="evidence" value="ECO:0007669"/>
    <property type="project" value="TreeGrafter"/>
</dbReference>
<dbReference type="GO" id="GO:0005769">
    <property type="term" value="C:early endosome"/>
    <property type="evidence" value="ECO:0007669"/>
    <property type="project" value="TreeGrafter"/>
</dbReference>
<dbReference type="PROSITE" id="PS51205">
    <property type="entry name" value="VPS9"/>
    <property type="match status" value="1"/>
</dbReference>
<sequence>MLKERFPEKLEEAKRNRNTLCFPDIQTISDECELNEDFFDAHILEERHDEGWFKSSNPRQIRKHLLIFKFHKSIIRVDLLRPQPPPLVYPPSSVSLTAAQRRKTLTKQKKIESIERVKKSNPRQYSADSGYESPRVASVHSHFELPPRVTTYMESECYLANLPRCDQFIAHLCRTLKPLISDLKFTKKRARDEINEFAKVLHRLAQESVISFPRSTKIVNTSPRFQEFLRISVENVVVQLVHERVFPVICLLSKREDRELSSCLRFLRESGLSADQLGLPEDFCIPLSAAIVELSALDMKTTPLDRMTCMYDSIEQIGNHIRHAIVEARGEDETGSVLRLDDLPYPNDAELIMLLATVIIHARPKHLMATLNYADVFAWSVPADMIECVKLIQSAVDLLRNVQPEKLPPTSGKLKRDVSMEEIIQLADEFEQSFDRQGNRLEPVKSALDMHREKFTLRLELSSEEKNRKQEEAWALLDRCRSPLNESGRFKRGFLARVHDKLICSTDSVEIVDE</sequence>
<organism evidence="1 2">
    <name type="scientific">Lepeophtheirus salmonis</name>
    <name type="common">Salmon louse</name>
    <name type="synonym">Caligus salmonis</name>
    <dbReference type="NCBI Taxonomy" id="72036"/>
    <lineage>
        <taxon>Eukaryota</taxon>
        <taxon>Metazoa</taxon>
        <taxon>Ecdysozoa</taxon>
        <taxon>Arthropoda</taxon>
        <taxon>Crustacea</taxon>
        <taxon>Multicrustacea</taxon>
        <taxon>Hexanauplia</taxon>
        <taxon>Copepoda</taxon>
        <taxon>Siphonostomatoida</taxon>
        <taxon>Caligidae</taxon>
        <taxon>Lepeophtheirus</taxon>
    </lineage>
</organism>
<dbReference type="InterPro" id="IPR037191">
    <property type="entry name" value="VPS9_dom_sf"/>
</dbReference>
<dbReference type="GO" id="GO:0005886">
    <property type="term" value="C:plasma membrane"/>
    <property type="evidence" value="ECO:0007669"/>
    <property type="project" value="TreeGrafter"/>
</dbReference>
<dbReference type="Gene3D" id="1.20.1050.80">
    <property type="entry name" value="VPS9 domain"/>
    <property type="match status" value="1"/>
</dbReference>
<dbReference type="Proteomes" id="UP000675881">
    <property type="component" value="Chromosome 13"/>
</dbReference>
<dbReference type="GO" id="GO:0030133">
    <property type="term" value="C:transport vesicle"/>
    <property type="evidence" value="ECO:0007669"/>
    <property type="project" value="TreeGrafter"/>
</dbReference>
<dbReference type="GO" id="GO:0097422">
    <property type="term" value="C:tubular endosome"/>
    <property type="evidence" value="ECO:0007669"/>
    <property type="project" value="TreeGrafter"/>
</dbReference>
<dbReference type="InterPro" id="IPR051248">
    <property type="entry name" value="UPF0507/Ank_repeat_27"/>
</dbReference>
<dbReference type="EMBL" id="HG994592">
    <property type="protein sequence ID" value="CAF2829197.1"/>
    <property type="molecule type" value="Genomic_DNA"/>
</dbReference>
<dbReference type="AlphaFoldDB" id="A0A7R8H2J4"/>
<reference evidence="1" key="1">
    <citation type="submission" date="2021-02" db="EMBL/GenBank/DDBJ databases">
        <authorList>
            <person name="Bekaert M."/>
        </authorList>
    </citation>
    <scope>NUCLEOTIDE SEQUENCE</scope>
    <source>
        <strain evidence="1">IoA-00</strain>
    </source>
</reference>
<dbReference type="PANTHER" id="PTHR24170:SF1">
    <property type="entry name" value="DOMAIN PROTEIN, PUTATIVE (AFU_ORTHOLOGUE AFUA_1G09870)-RELATED"/>
    <property type="match status" value="1"/>
</dbReference>
<dbReference type="GO" id="GO:0005770">
    <property type="term" value="C:late endosome"/>
    <property type="evidence" value="ECO:0007669"/>
    <property type="project" value="TreeGrafter"/>
</dbReference>
<dbReference type="PANTHER" id="PTHR24170">
    <property type="entry name" value="ANKYRIN REPEAT DOMAIN-CONTAINING PROTEIN 27"/>
    <property type="match status" value="1"/>
</dbReference>
<dbReference type="GO" id="GO:0005085">
    <property type="term" value="F:guanyl-nucleotide exchange factor activity"/>
    <property type="evidence" value="ECO:0007669"/>
    <property type="project" value="TreeGrafter"/>
</dbReference>
<dbReference type="OrthoDB" id="411646at2759"/>
<gene>
    <name evidence="1" type="ORF">LSAA_4522</name>
</gene>
<evidence type="ECO:0000313" key="1">
    <source>
        <dbReference type="EMBL" id="CAF2829197.1"/>
    </source>
</evidence>
<dbReference type="InterPro" id="IPR003123">
    <property type="entry name" value="VPS9"/>
</dbReference>
<dbReference type="SUPFAM" id="SSF109993">
    <property type="entry name" value="VPS9 domain"/>
    <property type="match status" value="1"/>
</dbReference>
<evidence type="ECO:0000313" key="2">
    <source>
        <dbReference type="Proteomes" id="UP000675881"/>
    </source>
</evidence>
<name>A0A7R8H2J4_LEPSM</name>
<proteinExistence type="predicted"/>